<dbReference type="KEGG" id="ddf:DEFDS_0998"/>
<dbReference type="Proteomes" id="UP000001520">
    <property type="component" value="Chromosome"/>
</dbReference>
<reference evidence="3 4" key="1">
    <citation type="journal article" date="2010" name="DNA Res.">
        <title>Bacterial lifestyle in a deep-sea hydrothermal vent chimney revealed by the genome sequence of the thermophilic bacterium Deferribacter desulfuricans SSM1.</title>
        <authorList>
            <person name="Takaki Y."/>
            <person name="Shimamura S."/>
            <person name="Nakagawa S."/>
            <person name="Fukuhara Y."/>
            <person name="Horikawa H."/>
            <person name="Ankai A."/>
            <person name="Harada T."/>
            <person name="Hosoyama A."/>
            <person name="Oguchi A."/>
            <person name="Fukui S."/>
            <person name="Fujita N."/>
            <person name="Takami H."/>
            <person name="Takai K."/>
        </authorList>
    </citation>
    <scope>NUCLEOTIDE SEQUENCE [LARGE SCALE GENOMIC DNA]</scope>
    <source>
        <strain evidence="4">DSM 14783 / JCM 11476 / NBRC 101012 / SSM1</strain>
    </source>
</reference>
<feature type="transmembrane region" description="Helical" evidence="2">
    <location>
        <begin position="58"/>
        <end position="77"/>
    </location>
</feature>
<keyword evidence="2" id="KW-1133">Transmembrane helix</keyword>
<feature type="transmembrane region" description="Helical" evidence="2">
    <location>
        <begin position="138"/>
        <end position="161"/>
    </location>
</feature>
<evidence type="ECO:0000256" key="1">
    <source>
        <dbReference type="ARBA" id="ARBA00010894"/>
    </source>
</evidence>
<dbReference type="eggNOG" id="COG0762">
    <property type="taxonomic scope" value="Bacteria"/>
</dbReference>
<keyword evidence="2" id="KW-0472">Membrane</keyword>
<dbReference type="STRING" id="639282.DEFDS_0998"/>
<keyword evidence="4" id="KW-1185">Reference proteome</keyword>
<dbReference type="HOGENOM" id="CLU_1040841_0_0_0"/>
<dbReference type="PANTHER" id="PTHR33219">
    <property type="entry name" value="YLMG HOMOLOG PROTEIN 2, CHLOROPLASTIC"/>
    <property type="match status" value="1"/>
</dbReference>
<protein>
    <recommendedName>
        <fullName evidence="5">YggT family protein</fullName>
    </recommendedName>
</protein>
<evidence type="ECO:0000313" key="4">
    <source>
        <dbReference type="Proteomes" id="UP000001520"/>
    </source>
</evidence>
<dbReference type="GO" id="GO:0016020">
    <property type="term" value="C:membrane"/>
    <property type="evidence" value="ECO:0007669"/>
    <property type="project" value="InterPro"/>
</dbReference>
<dbReference type="InterPro" id="IPR003425">
    <property type="entry name" value="CCB3/YggT"/>
</dbReference>
<evidence type="ECO:0008006" key="5">
    <source>
        <dbReference type="Google" id="ProtNLM"/>
    </source>
</evidence>
<dbReference type="Pfam" id="PF02325">
    <property type="entry name" value="CCB3_YggT"/>
    <property type="match status" value="1"/>
</dbReference>
<sequence>MWFFSFIIKAYIVLLILRGVMTRQELYFNPLGKLVASFTEPIFATIFSKYPHEKSKKFIPLVIIIFTILLGLVYWAFNGVSFLYSLIGAVDEMLRFLMVFYIIALILGSLLNTSYQASIYTTFFHRIGLPVVKVTRSIINVPGNTVVVISVIFIFLIYVFLDSGLQILFNSLVGRGVDVVSVVLLTTKYGLFTLIGLLKILTWLVIIRALISWVSPDPYNPIVQLIVALTEPVMGPFRRLIPPIGMIDISPIVLIFVIEFLRVFLIRLLEIIF</sequence>
<comment type="similarity">
    <text evidence="1">Belongs to the YggT family.</text>
</comment>
<evidence type="ECO:0000256" key="2">
    <source>
        <dbReference type="SAM" id="Phobius"/>
    </source>
</evidence>
<feature type="transmembrane region" description="Helical" evidence="2">
    <location>
        <begin position="244"/>
        <end position="265"/>
    </location>
</feature>
<name>D3PCZ5_DEFDS</name>
<keyword evidence="2" id="KW-0812">Transmembrane</keyword>
<feature type="transmembrane region" description="Helical" evidence="2">
    <location>
        <begin position="192"/>
        <end position="211"/>
    </location>
</feature>
<evidence type="ECO:0000313" key="3">
    <source>
        <dbReference type="EMBL" id="BAI80468.1"/>
    </source>
</evidence>
<dbReference type="OrthoDB" id="47652at2"/>
<dbReference type="EMBL" id="AP011529">
    <property type="protein sequence ID" value="BAI80468.1"/>
    <property type="molecule type" value="Genomic_DNA"/>
</dbReference>
<feature type="transmembrane region" description="Helical" evidence="2">
    <location>
        <begin position="97"/>
        <end position="117"/>
    </location>
</feature>
<dbReference type="RefSeq" id="WP_013007715.1">
    <property type="nucleotide sequence ID" value="NC_013939.1"/>
</dbReference>
<accession>D3PCZ5</accession>
<dbReference type="AlphaFoldDB" id="D3PCZ5"/>
<proteinExistence type="inferred from homology"/>
<gene>
    <name evidence="3" type="ordered locus">DEFDS_0998</name>
</gene>
<organism evidence="3 4">
    <name type="scientific">Deferribacter desulfuricans (strain DSM 14783 / JCM 11476 / NBRC 101012 / SSM1)</name>
    <dbReference type="NCBI Taxonomy" id="639282"/>
    <lineage>
        <taxon>Bacteria</taxon>
        <taxon>Pseudomonadati</taxon>
        <taxon>Deferribacterota</taxon>
        <taxon>Deferribacteres</taxon>
        <taxon>Deferribacterales</taxon>
        <taxon>Deferribacteraceae</taxon>
        <taxon>Deferribacter</taxon>
    </lineage>
</organism>
<feature type="transmembrane region" description="Helical" evidence="2">
    <location>
        <begin position="6"/>
        <end position="21"/>
    </location>
</feature>
<dbReference type="PANTHER" id="PTHR33219:SF14">
    <property type="entry name" value="PROTEIN COFACTOR ASSEMBLY OF COMPLEX C SUBUNIT B CCB3, CHLOROPLASTIC-RELATED"/>
    <property type="match status" value="1"/>
</dbReference>